<organism evidence="1 2">
    <name type="scientific">Diversispora epigaea</name>
    <dbReference type="NCBI Taxonomy" id="1348612"/>
    <lineage>
        <taxon>Eukaryota</taxon>
        <taxon>Fungi</taxon>
        <taxon>Fungi incertae sedis</taxon>
        <taxon>Mucoromycota</taxon>
        <taxon>Glomeromycotina</taxon>
        <taxon>Glomeromycetes</taxon>
        <taxon>Diversisporales</taxon>
        <taxon>Diversisporaceae</taxon>
        <taxon>Diversispora</taxon>
    </lineage>
</organism>
<accession>A0A397IDA9</accession>
<keyword evidence="2" id="KW-1185">Reference proteome</keyword>
<reference evidence="1 2" key="1">
    <citation type="submission" date="2018-08" db="EMBL/GenBank/DDBJ databases">
        <title>Genome and evolution of the arbuscular mycorrhizal fungus Diversispora epigaea (formerly Glomus versiforme) and its bacterial endosymbionts.</title>
        <authorList>
            <person name="Sun X."/>
            <person name="Fei Z."/>
            <person name="Harrison M."/>
        </authorList>
    </citation>
    <scope>NUCLEOTIDE SEQUENCE [LARGE SCALE GENOMIC DNA]</scope>
    <source>
        <strain evidence="1 2">IT104</strain>
    </source>
</reference>
<gene>
    <name evidence="1" type="ORF">Glove_259g31</name>
</gene>
<evidence type="ECO:0000313" key="1">
    <source>
        <dbReference type="EMBL" id="RHZ71334.1"/>
    </source>
</evidence>
<proteinExistence type="predicted"/>
<evidence type="ECO:0000313" key="2">
    <source>
        <dbReference type="Proteomes" id="UP000266861"/>
    </source>
</evidence>
<protein>
    <submittedName>
        <fullName evidence="1">Uncharacterized protein</fullName>
    </submittedName>
</protein>
<sequence length="69" mass="8057">MNFTTKVKKYIVKVIKIKEKERKLKAKEAMEEVFELEKENNSTAGFDYPRIFFLTKVVDDSLTFSSSST</sequence>
<dbReference type="AlphaFoldDB" id="A0A397IDA9"/>
<comment type="caution">
    <text evidence="1">The sequence shown here is derived from an EMBL/GenBank/DDBJ whole genome shotgun (WGS) entry which is preliminary data.</text>
</comment>
<dbReference type="EMBL" id="PQFF01000237">
    <property type="protein sequence ID" value="RHZ71334.1"/>
    <property type="molecule type" value="Genomic_DNA"/>
</dbReference>
<dbReference type="Proteomes" id="UP000266861">
    <property type="component" value="Unassembled WGS sequence"/>
</dbReference>
<name>A0A397IDA9_9GLOM</name>